<accession>A0A9J6DRF9</accession>
<feature type="signal peptide" evidence="2">
    <location>
        <begin position="1"/>
        <end position="21"/>
    </location>
</feature>
<evidence type="ECO:0000256" key="2">
    <source>
        <dbReference type="SAM" id="SignalP"/>
    </source>
</evidence>
<keyword evidence="4" id="KW-1185">Reference proteome</keyword>
<sequence>MLWQCLALNASFGFLPPTTTGSTTSGAPTGPFNTRPSRRPKRWLASSDSPSPHGWSHRAGPHQKVALYLLGGLILDLWPRPALATMLWAAAKVSPNESRNLILRTRPEQNLAVLSTPSSHVTDALLKVQELSLGQHTDPVSADLAAPDDLCKGNVPELEPVPIPIPLLVNFIKHPGEAPCYPGITGVPINLQRGTLRQAINYHPYHGKSATTGFGNQQSQGGISGDGYKVVFSSQGGLDLTTLKPRYPLATLMQAAERTDSSTLTLRIHPVNNTCTVSAVNQEDALKLVQLHQLTYEEHEFAMTAYIAPPDGSVRGVITNAYWK</sequence>
<evidence type="ECO:0000313" key="3">
    <source>
        <dbReference type="EMBL" id="KAH8024561.1"/>
    </source>
</evidence>
<proteinExistence type="predicted"/>
<feature type="compositionally biased region" description="Low complexity" evidence="1">
    <location>
        <begin position="17"/>
        <end position="31"/>
    </location>
</feature>
<reference evidence="3" key="1">
    <citation type="journal article" date="2020" name="Cell">
        <title>Large-Scale Comparative Analyses of Tick Genomes Elucidate Their Genetic Diversity and Vector Capacities.</title>
        <authorList>
            <consortium name="Tick Genome and Microbiome Consortium (TIGMIC)"/>
            <person name="Jia N."/>
            <person name="Wang J."/>
            <person name="Shi W."/>
            <person name="Du L."/>
            <person name="Sun Y."/>
            <person name="Zhan W."/>
            <person name="Jiang J.F."/>
            <person name="Wang Q."/>
            <person name="Zhang B."/>
            <person name="Ji P."/>
            <person name="Bell-Sakyi L."/>
            <person name="Cui X.M."/>
            <person name="Yuan T.T."/>
            <person name="Jiang B.G."/>
            <person name="Yang W.F."/>
            <person name="Lam T.T."/>
            <person name="Chang Q.C."/>
            <person name="Ding S.J."/>
            <person name="Wang X.J."/>
            <person name="Zhu J.G."/>
            <person name="Ruan X.D."/>
            <person name="Zhao L."/>
            <person name="Wei J.T."/>
            <person name="Ye R.Z."/>
            <person name="Que T.C."/>
            <person name="Du C.H."/>
            <person name="Zhou Y.H."/>
            <person name="Cheng J.X."/>
            <person name="Dai P.F."/>
            <person name="Guo W.B."/>
            <person name="Han X.H."/>
            <person name="Huang E.J."/>
            <person name="Li L.F."/>
            <person name="Wei W."/>
            <person name="Gao Y.C."/>
            <person name="Liu J.Z."/>
            <person name="Shao H.Z."/>
            <person name="Wang X."/>
            <person name="Wang C.C."/>
            <person name="Yang T.C."/>
            <person name="Huo Q.B."/>
            <person name="Li W."/>
            <person name="Chen H.Y."/>
            <person name="Chen S.E."/>
            <person name="Zhou L.G."/>
            <person name="Ni X.B."/>
            <person name="Tian J.H."/>
            <person name="Sheng Y."/>
            <person name="Liu T."/>
            <person name="Pan Y.S."/>
            <person name="Xia L.Y."/>
            <person name="Li J."/>
            <person name="Zhao F."/>
            <person name="Cao W.C."/>
        </authorList>
    </citation>
    <scope>NUCLEOTIDE SEQUENCE</scope>
    <source>
        <strain evidence="3">Rmic-2018</strain>
    </source>
</reference>
<feature type="region of interest" description="Disordered" evidence="1">
    <location>
        <begin position="17"/>
        <end position="58"/>
    </location>
</feature>
<evidence type="ECO:0000256" key="1">
    <source>
        <dbReference type="SAM" id="MobiDB-lite"/>
    </source>
</evidence>
<dbReference type="EMBL" id="JABSTU010000008">
    <property type="protein sequence ID" value="KAH8024561.1"/>
    <property type="molecule type" value="Genomic_DNA"/>
</dbReference>
<evidence type="ECO:0000313" key="4">
    <source>
        <dbReference type="Proteomes" id="UP000821866"/>
    </source>
</evidence>
<gene>
    <name evidence="3" type="ORF">HPB51_025480</name>
</gene>
<protein>
    <submittedName>
        <fullName evidence="3">Uncharacterized protein</fullName>
    </submittedName>
</protein>
<dbReference type="AlphaFoldDB" id="A0A9J6DRF9"/>
<keyword evidence="2" id="KW-0732">Signal</keyword>
<name>A0A9J6DRF9_RHIMP</name>
<dbReference type="Proteomes" id="UP000821866">
    <property type="component" value="Chromosome 6"/>
</dbReference>
<feature type="chain" id="PRO_5039919724" evidence="2">
    <location>
        <begin position="22"/>
        <end position="324"/>
    </location>
</feature>
<organism evidence="3 4">
    <name type="scientific">Rhipicephalus microplus</name>
    <name type="common">Cattle tick</name>
    <name type="synonym">Boophilus microplus</name>
    <dbReference type="NCBI Taxonomy" id="6941"/>
    <lineage>
        <taxon>Eukaryota</taxon>
        <taxon>Metazoa</taxon>
        <taxon>Ecdysozoa</taxon>
        <taxon>Arthropoda</taxon>
        <taxon>Chelicerata</taxon>
        <taxon>Arachnida</taxon>
        <taxon>Acari</taxon>
        <taxon>Parasitiformes</taxon>
        <taxon>Ixodida</taxon>
        <taxon>Ixodoidea</taxon>
        <taxon>Ixodidae</taxon>
        <taxon>Rhipicephalinae</taxon>
        <taxon>Rhipicephalus</taxon>
        <taxon>Boophilus</taxon>
    </lineage>
</organism>
<comment type="caution">
    <text evidence="3">The sequence shown here is derived from an EMBL/GenBank/DDBJ whole genome shotgun (WGS) entry which is preliminary data.</text>
</comment>
<reference evidence="3" key="2">
    <citation type="submission" date="2021-09" db="EMBL/GenBank/DDBJ databases">
        <authorList>
            <person name="Jia N."/>
            <person name="Wang J."/>
            <person name="Shi W."/>
            <person name="Du L."/>
            <person name="Sun Y."/>
            <person name="Zhan W."/>
            <person name="Jiang J."/>
            <person name="Wang Q."/>
            <person name="Zhang B."/>
            <person name="Ji P."/>
            <person name="Sakyi L.B."/>
            <person name="Cui X."/>
            <person name="Yuan T."/>
            <person name="Jiang B."/>
            <person name="Yang W."/>
            <person name="Lam T.T.-Y."/>
            <person name="Chang Q."/>
            <person name="Ding S."/>
            <person name="Wang X."/>
            <person name="Zhu J."/>
            <person name="Ruan X."/>
            <person name="Zhao L."/>
            <person name="Wei J."/>
            <person name="Que T."/>
            <person name="Du C."/>
            <person name="Cheng J."/>
            <person name="Dai P."/>
            <person name="Han X."/>
            <person name="Huang E."/>
            <person name="Gao Y."/>
            <person name="Liu J."/>
            <person name="Shao H."/>
            <person name="Ye R."/>
            <person name="Li L."/>
            <person name="Wei W."/>
            <person name="Wang X."/>
            <person name="Wang C."/>
            <person name="Huo Q."/>
            <person name="Li W."/>
            <person name="Guo W."/>
            <person name="Chen H."/>
            <person name="Chen S."/>
            <person name="Zhou L."/>
            <person name="Zhou L."/>
            <person name="Ni X."/>
            <person name="Tian J."/>
            <person name="Zhou Y."/>
            <person name="Sheng Y."/>
            <person name="Liu T."/>
            <person name="Pan Y."/>
            <person name="Xia L."/>
            <person name="Li J."/>
            <person name="Zhao F."/>
            <person name="Cao W."/>
        </authorList>
    </citation>
    <scope>NUCLEOTIDE SEQUENCE</scope>
    <source>
        <strain evidence="3">Rmic-2018</strain>
        <tissue evidence="3">Larvae</tissue>
    </source>
</reference>